<name>A0AA49JHY2_9BACT</name>
<dbReference type="InterPro" id="IPR036721">
    <property type="entry name" value="RCK_C_sf"/>
</dbReference>
<evidence type="ECO:0000256" key="5">
    <source>
        <dbReference type="ARBA" id="ARBA00022692"/>
    </source>
</evidence>
<keyword evidence="7" id="KW-0406">Ion transport</keyword>
<feature type="domain" description="RCK C-terminal" evidence="10">
    <location>
        <begin position="538"/>
        <end position="620"/>
    </location>
</feature>
<keyword evidence="3" id="KW-0050">Antiport</keyword>
<dbReference type="PANTHER" id="PTHR43562">
    <property type="entry name" value="NAPA-TYPE SODIUM/HYDROGEN ANTIPORTER"/>
    <property type="match status" value="1"/>
</dbReference>
<keyword evidence="2" id="KW-0813">Transport</keyword>
<evidence type="ECO:0000256" key="8">
    <source>
        <dbReference type="ARBA" id="ARBA00023136"/>
    </source>
</evidence>
<keyword evidence="5 9" id="KW-0812">Transmembrane</keyword>
<evidence type="ECO:0000313" key="12">
    <source>
        <dbReference type="Proteomes" id="UP001244443"/>
    </source>
</evidence>
<feature type="transmembrane region" description="Helical" evidence="9">
    <location>
        <begin position="128"/>
        <end position="149"/>
    </location>
</feature>
<dbReference type="GO" id="GO:1902600">
    <property type="term" value="P:proton transmembrane transport"/>
    <property type="evidence" value="ECO:0007669"/>
    <property type="project" value="InterPro"/>
</dbReference>
<reference evidence="11" key="1">
    <citation type="submission" date="2023-08" db="EMBL/GenBank/DDBJ databases">
        <title>Comparative genomics and taxonomic characterization of three novel marine species of genus Marivirga.</title>
        <authorList>
            <person name="Muhammad N."/>
            <person name="Kim S.-G."/>
        </authorList>
    </citation>
    <scope>NUCLEOTIDE SEQUENCE [LARGE SCALE GENOMIC DNA]</scope>
    <source>
        <strain evidence="11">ABR2-2</strain>
    </source>
</reference>
<evidence type="ECO:0000256" key="2">
    <source>
        <dbReference type="ARBA" id="ARBA00022448"/>
    </source>
</evidence>
<dbReference type="RefSeq" id="WP_308357077.1">
    <property type="nucleotide sequence ID" value="NZ_CP129970.2"/>
</dbReference>
<protein>
    <submittedName>
        <fullName evidence="11">Cation:proton antiporter</fullName>
    </submittedName>
</protein>
<feature type="transmembrane region" description="Helical" evidence="9">
    <location>
        <begin position="100"/>
        <end position="122"/>
    </location>
</feature>
<feature type="transmembrane region" description="Helical" evidence="9">
    <location>
        <begin position="193"/>
        <end position="213"/>
    </location>
</feature>
<dbReference type="Proteomes" id="UP001244443">
    <property type="component" value="Chromosome"/>
</dbReference>
<feature type="transmembrane region" description="Helical" evidence="9">
    <location>
        <begin position="256"/>
        <end position="272"/>
    </location>
</feature>
<organism evidence="11 12">
    <name type="scientific">Marivirga arenosa</name>
    <dbReference type="NCBI Taxonomy" id="3059076"/>
    <lineage>
        <taxon>Bacteria</taxon>
        <taxon>Pseudomonadati</taxon>
        <taxon>Bacteroidota</taxon>
        <taxon>Cytophagia</taxon>
        <taxon>Cytophagales</taxon>
        <taxon>Marivirgaceae</taxon>
        <taxon>Marivirga</taxon>
    </lineage>
</organism>
<evidence type="ECO:0000256" key="4">
    <source>
        <dbReference type="ARBA" id="ARBA00022538"/>
    </source>
</evidence>
<comment type="subcellular location">
    <subcellularLocation>
        <location evidence="1">Membrane</location>
        <topology evidence="1">Multi-pass membrane protein</topology>
    </subcellularLocation>
</comment>
<feature type="transmembrane region" description="Helical" evidence="9">
    <location>
        <begin position="6"/>
        <end position="26"/>
    </location>
</feature>
<dbReference type="GO" id="GO:0008324">
    <property type="term" value="F:monoatomic cation transmembrane transporter activity"/>
    <property type="evidence" value="ECO:0007669"/>
    <property type="project" value="InterPro"/>
</dbReference>
<feature type="transmembrane region" description="Helical" evidence="9">
    <location>
        <begin position="161"/>
        <end position="181"/>
    </location>
</feature>
<dbReference type="InterPro" id="IPR006153">
    <property type="entry name" value="Cation/H_exchanger_TM"/>
</dbReference>
<keyword evidence="8 9" id="KW-0472">Membrane</keyword>
<evidence type="ECO:0000256" key="9">
    <source>
        <dbReference type="SAM" id="Phobius"/>
    </source>
</evidence>
<evidence type="ECO:0000256" key="7">
    <source>
        <dbReference type="ARBA" id="ARBA00023065"/>
    </source>
</evidence>
<dbReference type="SUPFAM" id="SSF51735">
    <property type="entry name" value="NAD(P)-binding Rossmann-fold domains"/>
    <property type="match status" value="1"/>
</dbReference>
<dbReference type="EMBL" id="CP129970">
    <property type="protein sequence ID" value="WKK83724.2"/>
    <property type="molecule type" value="Genomic_DNA"/>
</dbReference>
<feature type="transmembrane region" description="Helical" evidence="9">
    <location>
        <begin position="58"/>
        <end position="79"/>
    </location>
</feature>
<keyword evidence="4" id="KW-0633">Potassium transport</keyword>
<proteinExistence type="predicted"/>
<dbReference type="SUPFAM" id="SSF116726">
    <property type="entry name" value="TrkA C-terminal domain-like"/>
    <property type="match status" value="1"/>
</dbReference>
<dbReference type="InterPro" id="IPR038770">
    <property type="entry name" value="Na+/solute_symporter_sf"/>
</dbReference>
<dbReference type="InterPro" id="IPR036291">
    <property type="entry name" value="NAD(P)-bd_dom_sf"/>
</dbReference>
<dbReference type="AlphaFoldDB" id="A0AA49JHY2"/>
<keyword evidence="12" id="KW-1185">Reference proteome</keyword>
<sequence>MENLDYWPLFIVFMIAWVVPMLLSWFEVSKVPSVIVEIIVGVACGPFVLNIISDTPIVSFLADTGFLFLIFLSGLEIDMQKIISSFPKGKVTLSNLLKNSFLLAVFIYFGSLILSLPFAWFISLFMEIDIFFFALLLPTVALSITVPILKADGELSRKFGQVMLMEGAIATVMSIIIISVYSGVLENGFEVELLLFILIFFAFTLVYIIGKQISRKRRFQIILYKLEHAASQIRIRGTVALLMFFVLIAHLINTELVMGAFFAGALLSLFVEKKRSSLLFKLDGMSYGFFIPIFFIMVGVNLDLSSLSQFGESIPFIITLLLGFSITQILPALIMWKVFGLKKALAGGVLLCARMGLTIAAAQIGLNLGVINSAENAGIVISSILISLISPLLYKILNKSEVEEHYEIYILGGLRASIILAERLKMHGISALSIVQKKDLIPEYERKHLNFNYVEQVSEEVISGLNIKTGDLVIVLTESKLLNQELTTFIKEKLHHSKIIARKQSANRKLIGPNSKIKFIDHDEVLASHVESLIVSPDSISSLSESFENYRLEEIQIKRKEIHKRKVKELALPPTGSLVIQKRDGEVFIPHGDTKLLLGDFITVIGNQNALAEFRKTFVGNT</sequence>
<evidence type="ECO:0000313" key="11">
    <source>
        <dbReference type="EMBL" id="WKK83724.2"/>
    </source>
</evidence>
<dbReference type="Gene3D" id="3.40.50.720">
    <property type="entry name" value="NAD(P)-binding Rossmann-like Domain"/>
    <property type="match status" value="1"/>
</dbReference>
<dbReference type="GO" id="GO:0016020">
    <property type="term" value="C:membrane"/>
    <property type="evidence" value="ECO:0007669"/>
    <property type="project" value="UniProtKB-SubCell"/>
</dbReference>
<dbReference type="Pfam" id="PF02080">
    <property type="entry name" value="TrkA_C"/>
    <property type="match status" value="1"/>
</dbReference>
<dbReference type="Gene3D" id="1.20.1530.20">
    <property type="match status" value="1"/>
</dbReference>
<dbReference type="Gene3D" id="3.30.70.1450">
    <property type="entry name" value="Regulator of K+ conductance, C-terminal domain"/>
    <property type="match status" value="1"/>
</dbReference>
<evidence type="ECO:0000256" key="1">
    <source>
        <dbReference type="ARBA" id="ARBA00004141"/>
    </source>
</evidence>
<dbReference type="Pfam" id="PF00999">
    <property type="entry name" value="Na_H_Exchanger"/>
    <property type="match status" value="1"/>
</dbReference>
<dbReference type="PROSITE" id="PS51202">
    <property type="entry name" value="RCK_C"/>
    <property type="match status" value="1"/>
</dbReference>
<dbReference type="InterPro" id="IPR006037">
    <property type="entry name" value="RCK_C"/>
</dbReference>
<dbReference type="PANTHER" id="PTHR43562:SF1">
    <property type="entry name" value="NA(+)_H(+) ANTIPORTER YJBQ-RELATED"/>
    <property type="match status" value="1"/>
</dbReference>
<dbReference type="InterPro" id="IPR003148">
    <property type="entry name" value="RCK_N"/>
</dbReference>
<keyword evidence="4" id="KW-0630">Potassium</keyword>
<feature type="transmembrane region" description="Helical" evidence="9">
    <location>
        <begin position="314"/>
        <end position="336"/>
    </location>
</feature>
<evidence type="ECO:0000256" key="6">
    <source>
        <dbReference type="ARBA" id="ARBA00022989"/>
    </source>
</evidence>
<feature type="transmembrane region" description="Helical" evidence="9">
    <location>
        <begin position="284"/>
        <end position="302"/>
    </location>
</feature>
<dbReference type="GO" id="GO:0006813">
    <property type="term" value="P:potassium ion transport"/>
    <property type="evidence" value="ECO:0007669"/>
    <property type="project" value="UniProtKB-KW"/>
</dbReference>
<dbReference type="GO" id="GO:0015297">
    <property type="term" value="F:antiporter activity"/>
    <property type="evidence" value="ECO:0007669"/>
    <property type="project" value="UniProtKB-KW"/>
</dbReference>
<gene>
    <name evidence="11" type="ORF">QYS48_15715</name>
</gene>
<dbReference type="Pfam" id="PF02254">
    <property type="entry name" value="TrkA_N"/>
    <property type="match status" value="1"/>
</dbReference>
<feature type="transmembrane region" description="Helical" evidence="9">
    <location>
        <begin position="33"/>
        <end position="52"/>
    </location>
</feature>
<keyword evidence="6 9" id="KW-1133">Transmembrane helix</keyword>
<evidence type="ECO:0000259" key="10">
    <source>
        <dbReference type="PROSITE" id="PS51202"/>
    </source>
</evidence>
<evidence type="ECO:0000256" key="3">
    <source>
        <dbReference type="ARBA" id="ARBA00022449"/>
    </source>
</evidence>
<accession>A0AA49JHY2</accession>